<feature type="domain" description="Xylanolytic transcriptional activator regulatory" evidence="3">
    <location>
        <begin position="159"/>
        <end position="233"/>
    </location>
</feature>
<dbReference type="EMBL" id="CAJVPG010000333">
    <property type="protein sequence ID" value="CAG8396085.1"/>
    <property type="molecule type" value="Genomic_DNA"/>
</dbReference>
<dbReference type="Proteomes" id="UP001152649">
    <property type="component" value="Unassembled WGS sequence"/>
</dbReference>
<protein>
    <recommendedName>
        <fullName evidence="3">Xylanolytic transcriptional activator regulatory domain-containing protein</fullName>
    </recommendedName>
</protein>
<dbReference type="SMART" id="SM00906">
    <property type="entry name" value="Fungal_trans"/>
    <property type="match status" value="1"/>
</dbReference>
<dbReference type="GO" id="GO:0003677">
    <property type="term" value="F:DNA binding"/>
    <property type="evidence" value="ECO:0007669"/>
    <property type="project" value="InterPro"/>
</dbReference>
<dbReference type="Pfam" id="PF04082">
    <property type="entry name" value="Fungal_trans"/>
    <property type="match status" value="1"/>
</dbReference>
<feature type="region of interest" description="Disordered" evidence="2">
    <location>
        <begin position="554"/>
        <end position="578"/>
    </location>
</feature>
<dbReference type="InterPro" id="IPR007219">
    <property type="entry name" value="XnlR_reg_dom"/>
</dbReference>
<organism evidence="4 5">
    <name type="scientific">Penicillium salamii</name>
    <dbReference type="NCBI Taxonomy" id="1612424"/>
    <lineage>
        <taxon>Eukaryota</taxon>
        <taxon>Fungi</taxon>
        <taxon>Dikarya</taxon>
        <taxon>Ascomycota</taxon>
        <taxon>Pezizomycotina</taxon>
        <taxon>Eurotiomycetes</taxon>
        <taxon>Eurotiomycetidae</taxon>
        <taxon>Eurotiales</taxon>
        <taxon>Aspergillaceae</taxon>
        <taxon>Penicillium</taxon>
    </lineage>
</organism>
<evidence type="ECO:0000256" key="1">
    <source>
        <dbReference type="ARBA" id="ARBA00023242"/>
    </source>
</evidence>
<dbReference type="CDD" id="cd12148">
    <property type="entry name" value="fungal_TF_MHR"/>
    <property type="match status" value="1"/>
</dbReference>
<evidence type="ECO:0000256" key="2">
    <source>
        <dbReference type="SAM" id="MobiDB-lite"/>
    </source>
</evidence>
<dbReference type="PANTHER" id="PTHR47425">
    <property type="entry name" value="FARB-RELATED"/>
    <property type="match status" value="1"/>
</dbReference>
<comment type="caution">
    <text evidence="4">The sequence shown here is derived from an EMBL/GenBank/DDBJ whole genome shotgun (WGS) entry which is preliminary data.</text>
</comment>
<name>A0A9W4NPU2_9EURO</name>
<sequence length="638" mass="72168">MTDHNSSVDWSKWLPDYAGPLACSITPEDCNVLSNEGAFRVPDTEARGKILNAYVQFVHPSLPILNLEDFMMVVDKSYTGCQGISFLLFQAVIFAATAFQTTSDLSQQGFKNRKEARRTRFNRLKLLLYYDCESDRICMLQTFLLMTLWDETSNHAEDAWHFMGLAKATLNSIRKSPTDSERKFMRQQTGLWSRISWSCYIRDRLVCVQTRRPFQLENDLEIETLQPSDFEVGPLSTKGCLGSDGSHPAMRDPSIRSVLSQVSISLLQCCQCITRIVECQYTTFRNPSRSSNTSGTHLVPKDSFATSAAILLRDAELEEWVRNQPKALRWKFDFDNSDSKLNKHKEVLIHFRSLLSGIYSLACSALHRPQLSIAESRLPEMMQLSRKRLVGSAILVTDIYKYLRSQSIDHPLTDTQVAILETALVTFMGDLESTDSPTRQLAMEGFQSCAKGLQRLSETFPSAASSLGSIDVVIRKRKLRPHNTHARFNQELDGYEPIHQDPAAIRLNENDHFETPSTPSIGQQLDNLKFPQMTKLLYSHFMMTASEKTMLQSLASSEAASSQSPDDDNLLSDGERYDSSAPECISHKFQSLEAQKPLQIGSPTEDPAIRSSINLCYFESLQNDWDLSASFPIPRPWD</sequence>
<proteinExistence type="predicted"/>
<feature type="compositionally biased region" description="Low complexity" evidence="2">
    <location>
        <begin position="554"/>
        <end position="564"/>
    </location>
</feature>
<dbReference type="OrthoDB" id="2110130at2759"/>
<evidence type="ECO:0000313" key="4">
    <source>
        <dbReference type="EMBL" id="CAG8396085.1"/>
    </source>
</evidence>
<gene>
    <name evidence="4" type="ORF">PSALAMII_LOCUS7309</name>
</gene>
<accession>A0A9W4NPU2</accession>
<evidence type="ECO:0000313" key="5">
    <source>
        <dbReference type="Proteomes" id="UP001152649"/>
    </source>
</evidence>
<dbReference type="GO" id="GO:0008270">
    <property type="term" value="F:zinc ion binding"/>
    <property type="evidence" value="ECO:0007669"/>
    <property type="project" value="InterPro"/>
</dbReference>
<evidence type="ECO:0000259" key="3">
    <source>
        <dbReference type="SMART" id="SM00906"/>
    </source>
</evidence>
<dbReference type="GO" id="GO:0006351">
    <property type="term" value="P:DNA-templated transcription"/>
    <property type="evidence" value="ECO:0007669"/>
    <property type="project" value="InterPro"/>
</dbReference>
<dbReference type="PANTHER" id="PTHR47425:SF2">
    <property type="entry name" value="FARB-RELATED"/>
    <property type="match status" value="1"/>
</dbReference>
<reference evidence="4" key="1">
    <citation type="submission" date="2021-07" db="EMBL/GenBank/DDBJ databases">
        <authorList>
            <person name="Branca A.L. A."/>
        </authorList>
    </citation>
    <scope>NUCLEOTIDE SEQUENCE</scope>
</reference>
<keyword evidence="5" id="KW-1185">Reference proteome</keyword>
<keyword evidence="1" id="KW-0539">Nucleus</keyword>
<dbReference type="AlphaFoldDB" id="A0A9W4NPU2"/>
<dbReference type="InterPro" id="IPR052761">
    <property type="entry name" value="Fungal_Detox/Toxin_TFs"/>
</dbReference>